<evidence type="ECO:0000313" key="2">
    <source>
        <dbReference type="Proteomes" id="UP000886874"/>
    </source>
</evidence>
<reference evidence="1" key="2">
    <citation type="journal article" date="2021" name="PeerJ">
        <title>Extensive microbial diversity within the chicken gut microbiome revealed by metagenomics and culture.</title>
        <authorList>
            <person name="Gilroy R."/>
            <person name="Ravi A."/>
            <person name="Getino M."/>
            <person name="Pursley I."/>
            <person name="Horton D.L."/>
            <person name="Alikhan N.F."/>
            <person name="Baker D."/>
            <person name="Gharbi K."/>
            <person name="Hall N."/>
            <person name="Watson M."/>
            <person name="Adriaenssens E.M."/>
            <person name="Foster-Nyarko E."/>
            <person name="Jarju S."/>
            <person name="Secka A."/>
            <person name="Antonio M."/>
            <person name="Oren A."/>
            <person name="Chaudhuri R.R."/>
            <person name="La Ragione R."/>
            <person name="Hildebrand F."/>
            <person name="Pallen M.J."/>
        </authorList>
    </citation>
    <scope>NUCLEOTIDE SEQUENCE</scope>
    <source>
        <strain evidence="1">ChiSjej2B20-13462</strain>
    </source>
</reference>
<dbReference type="Proteomes" id="UP000886874">
    <property type="component" value="Unassembled WGS sequence"/>
</dbReference>
<accession>A0A9D0Z778</accession>
<dbReference type="EMBL" id="DVFN01000117">
    <property type="protein sequence ID" value="HIQ70298.1"/>
    <property type="molecule type" value="Genomic_DNA"/>
</dbReference>
<comment type="caution">
    <text evidence="1">The sequence shown here is derived from an EMBL/GenBank/DDBJ whole genome shotgun (WGS) entry which is preliminary data.</text>
</comment>
<proteinExistence type="predicted"/>
<evidence type="ECO:0000313" key="1">
    <source>
        <dbReference type="EMBL" id="HIQ70298.1"/>
    </source>
</evidence>
<gene>
    <name evidence="1" type="ORF">IAA67_08220</name>
</gene>
<reference evidence="1" key="1">
    <citation type="submission" date="2020-10" db="EMBL/GenBank/DDBJ databases">
        <authorList>
            <person name="Gilroy R."/>
        </authorList>
    </citation>
    <scope>NUCLEOTIDE SEQUENCE</scope>
    <source>
        <strain evidence="1">ChiSjej2B20-13462</strain>
    </source>
</reference>
<organism evidence="1 2">
    <name type="scientific">Candidatus Avoscillospira stercorigallinarum</name>
    <dbReference type="NCBI Taxonomy" id="2840708"/>
    <lineage>
        <taxon>Bacteria</taxon>
        <taxon>Bacillati</taxon>
        <taxon>Bacillota</taxon>
        <taxon>Clostridia</taxon>
        <taxon>Eubacteriales</taxon>
        <taxon>Oscillospiraceae</taxon>
        <taxon>Oscillospiraceae incertae sedis</taxon>
        <taxon>Candidatus Avoscillospira</taxon>
    </lineage>
</organism>
<name>A0A9D0Z778_9FIRM</name>
<dbReference type="AlphaFoldDB" id="A0A9D0Z778"/>
<protein>
    <submittedName>
        <fullName evidence="1">Uncharacterized protein</fullName>
    </submittedName>
</protein>
<sequence>MWASAPTWCGQLWCNGCGAAVRRSGVKYLYSGFTSKWRIYSSTTTPPTEPGRYVVTVCIIGGNHMAAPITRSFQITK</sequence>